<dbReference type="Proteomes" id="UP000243255">
    <property type="component" value="Unassembled WGS sequence"/>
</dbReference>
<dbReference type="RefSeq" id="WP_073123613.1">
    <property type="nucleotide sequence ID" value="NZ_BAABCH010000028.1"/>
</dbReference>
<dbReference type="EMBL" id="FQWX01000002">
    <property type="protein sequence ID" value="SHG48299.1"/>
    <property type="molecule type" value="Genomic_DNA"/>
</dbReference>
<dbReference type="SMART" id="SM00420">
    <property type="entry name" value="HTH_DEOR"/>
    <property type="match status" value="1"/>
</dbReference>
<sequence>MFQIERHKTIYNYLLDHKNATVNELSKLCKVSPITIRRDLDKMEIEGFITRVFGGAVVDSNIVPEVTYEEKEKICIKQKESIAKEAASLVSDNVIVILDSGTTCMEIAKQLVHKENLKVITTDILIAAYLMKYKNIEVYCSGGRVQSQVGCCVDNTSVDFFNSINADVCFVGAGAINKEFSLSTFTSEKVKIKQAMMNAAEYKVLVSDDSKFNKKSFCKICDLADFNLVIVNDNIDKNLKNNLEESGVTLKLV</sequence>
<dbReference type="InterPro" id="IPR050313">
    <property type="entry name" value="Carb_Metab_HTH_regulators"/>
</dbReference>
<dbReference type="Gene3D" id="3.40.50.1360">
    <property type="match status" value="1"/>
</dbReference>
<dbReference type="STRING" id="1121321.SAMN04488530_102145"/>
<evidence type="ECO:0000259" key="4">
    <source>
        <dbReference type="PROSITE" id="PS51000"/>
    </source>
</evidence>
<gene>
    <name evidence="5" type="ORF">SAMN04488530_102145</name>
</gene>
<dbReference type="SUPFAM" id="SSF100950">
    <property type="entry name" value="NagB/RpiA/CoA transferase-like"/>
    <property type="match status" value="1"/>
</dbReference>
<accession>A0A1M5K722</accession>
<dbReference type="PANTHER" id="PTHR30363:SF46">
    <property type="entry name" value="LYSR FAMILY TRANSCRIPTIONAL REGULATOR"/>
    <property type="match status" value="1"/>
</dbReference>
<dbReference type="InterPro" id="IPR001034">
    <property type="entry name" value="DeoR_HTH"/>
</dbReference>
<reference evidence="6" key="1">
    <citation type="submission" date="2016-11" db="EMBL/GenBank/DDBJ databases">
        <authorList>
            <person name="Varghese N."/>
            <person name="Submissions S."/>
        </authorList>
    </citation>
    <scope>NUCLEOTIDE SEQUENCE [LARGE SCALE GENOMIC DNA]</scope>
    <source>
        <strain evidence="6">DSM 2635</strain>
    </source>
</reference>
<dbReference type="InterPro" id="IPR037171">
    <property type="entry name" value="NagB/RpiA_transferase-like"/>
</dbReference>
<keyword evidence="1" id="KW-0805">Transcription regulation</keyword>
<feature type="domain" description="HTH deoR-type" evidence="4">
    <location>
        <begin position="3"/>
        <end position="58"/>
    </location>
</feature>
<keyword evidence="6" id="KW-1185">Reference proteome</keyword>
<dbReference type="PROSITE" id="PS00894">
    <property type="entry name" value="HTH_DEOR_1"/>
    <property type="match status" value="1"/>
</dbReference>
<dbReference type="GO" id="GO:0003700">
    <property type="term" value="F:DNA-binding transcription factor activity"/>
    <property type="evidence" value="ECO:0007669"/>
    <property type="project" value="InterPro"/>
</dbReference>
<dbReference type="InterPro" id="IPR014036">
    <property type="entry name" value="DeoR-like_C"/>
</dbReference>
<dbReference type="Pfam" id="PF08220">
    <property type="entry name" value="HTH_DeoR"/>
    <property type="match status" value="1"/>
</dbReference>
<proteinExistence type="predicted"/>
<dbReference type="GO" id="GO:0003677">
    <property type="term" value="F:DNA binding"/>
    <property type="evidence" value="ECO:0007669"/>
    <property type="project" value="UniProtKB-KW"/>
</dbReference>
<dbReference type="InterPro" id="IPR018356">
    <property type="entry name" value="Tscrpt_reg_HTH_DeoR_CS"/>
</dbReference>
<evidence type="ECO:0000256" key="2">
    <source>
        <dbReference type="ARBA" id="ARBA00023125"/>
    </source>
</evidence>
<dbReference type="InterPro" id="IPR036390">
    <property type="entry name" value="WH_DNA-bd_sf"/>
</dbReference>
<dbReference type="PANTHER" id="PTHR30363">
    <property type="entry name" value="HTH-TYPE TRANSCRIPTIONAL REGULATOR SRLR-RELATED"/>
    <property type="match status" value="1"/>
</dbReference>
<dbReference type="PROSITE" id="PS51000">
    <property type="entry name" value="HTH_DEOR_2"/>
    <property type="match status" value="1"/>
</dbReference>
<dbReference type="PRINTS" id="PR00037">
    <property type="entry name" value="HTHLACR"/>
</dbReference>
<evidence type="ECO:0000313" key="5">
    <source>
        <dbReference type="EMBL" id="SHG48299.1"/>
    </source>
</evidence>
<dbReference type="SUPFAM" id="SSF46785">
    <property type="entry name" value="Winged helix' DNA-binding domain"/>
    <property type="match status" value="1"/>
</dbReference>
<protein>
    <submittedName>
        <fullName evidence="5">Transcriptional regulator, DeoR family</fullName>
    </submittedName>
</protein>
<dbReference type="Gene3D" id="1.10.10.10">
    <property type="entry name" value="Winged helix-like DNA-binding domain superfamily/Winged helix DNA-binding domain"/>
    <property type="match status" value="1"/>
</dbReference>
<keyword evidence="3" id="KW-0804">Transcription</keyword>
<keyword evidence="2" id="KW-0238">DNA-binding</keyword>
<name>A0A1M5K722_9FIRM</name>
<dbReference type="SMART" id="SM01134">
    <property type="entry name" value="DeoRC"/>
    <property type="match status" value="1"/>
</dbReference>
<evidence type="ECO:0000256" key="3">
    <source>
        <dbReference type="ARBA" id="ARBA00023163"/>
    </source>
</evidence>
<dbReference type="OrthoDB" id="9797223at2"/>
<dbReference type="InterPro" id="IPR036388">
    <property type="entry name" value="WH-like_DNA-bd_sf"/>
</dbReference>
<evidence type="ECO:0000313" key="6">
    <source>
        <dbReference type="Proteomes" id="UP000243255"/>
    </source>
</evidence>
<dbReference type="AlphaFoldDB" id="A0A1M5K722"/>
<organism evidence="5 6">
    <name type="scientific">Asaccharospora irregularis DSM 2635</name>
    <dbReference type="NCBI Taxonomy" id="1121321"/>
    <lineage>
        <taxon>Bacteria</taxon>
        <taxon>Bacillati</taxon>
        <taxon>Bacillota</taxon>
        <taxon>Clostridia</taxon>
        <taxon>Peptostreptococcales</taxon>
        <taxon>Peptostreptococcaceae</taxon>
        <taxon>Asaccharospora</taxon>
    </lineage>
</organism>
<evidence type="ECO:0000256" key="1">
    <source>
        <dbReference type="ARBA" id="ARBA00023015"/>
    </source>
</evidence>
<dbReference type="Pfam" id="PF00455">
    <property type="entry name" value="DeoRC"/>
    <property type="match status" value="1"/>
</dbReference>